<sequence length="181" mass="20564">MKKLYLIFVLPVAFMFVSCSADAMQSILDIEGEHGYDFRESRAAWKDLKKEHGNSYAYTILEQSFTGAGSETTIEVEEGKVKRRHYIAFIISDEDGSKSITDSYEEDTKKELGSHSLGAPPYTIDHLYSTCLSKYLTVNTDANEIFFETNEVGVMMLCGFVPIGCQDDCYRGIRISEFHWM</sequence>
<dbReference type="PROSITE" id="PS51257">
    <property type="entry name" value="PROKAR_LIPOPROTEIN"/>
    <property type="match status" value="1"/>
</dbReference>
<feature type="chain" id="PRO_5012944933" description="Lipoprotein" evidence="1">
    <location>
        <begin position="24"/>
        <end position="181"/>
    </location>
</feature>
<feature type="signal peptide" evidence="1">
    <location>
        <begin position="1"/>
        <end position="23"/>
    </location>
</feature>
<dbReference type="AlphaFoldDB" id="A0A285X4Z0"/>
<proteinExistence type="predicted"/>
<accession>A0A285X4Z0</accession>
<dbReference type="RefSeq" id="WP_097056158.1">
    <property type="nucleotide sequence ID" value="NZ_OCMF01000002.1"/>
</dbReference>
<gene>
    <name evidence="2" type="ORF">SAMN06296241_1931</name>
</gene>
<evidence type="ECO:0000313" key="2">
    <source>
        <dbReference type="EMBL" id="SOC80382.1"/>
    </source>
</evidence>
<reference evidence="3" key="1">
    <citation type="submission" date="2017-09" db="EMBL/GenBank/DDBJ databases">
        <authorList>
            <person name="Varghese N."/>
            <person name="Submissions S."/>
        </authorList>
    </citation>
    <scope>NUCLEOTIDE SEQUENCE [LARGE SCALE GENOMIC DNA]</scope>
    <source>
        <strain evidence="3">CGMCC 1.12641</strain>
    </source>
</reference>
<evidence type="ECO:0000256" key="1">
    <source>
        <dbReference type="SAM" id="SignalP"/>
    </source>
</evidence>
<evidence type="ECO:0000313" key="3">
    <source>
        <dbReference type="Proteomes" id="UP000219193"/>
    </source>
</evidence>
<keyword evidence="1" id="KW-0732">Signal</keyword>
<evidence type="ECO:0008006" key="4">
    <source>
        <dbReference type="Google" id="ProtNLM"/>
    </source>
</evidence>
<dbReference type="OrthoDB" id="666398at2"/>
<organism evidence="2 3">
    <name type="scientific">Salinimicrobium sediminis</name>
    <dbReference type="NCBI Taxonomy" id="1343891"/>
    <lineage>
        <taxon>Bacteria</taxon>
        <taxon>Pseudomonadati</taxon>
        <taxon>Bacteroidota</taxon>
        <taxon>Flavobacteriia</taxon>
        <taxon>Flavobacteriales</taxon>
        <taxon>Flavobacteriaceae</taxon>
        <taxon>Salinimicrobium</taxon>
    </lineage>
</organism>
<dbReference type="Proteomes" id="UP000219193">
    <property type="component" value="Unassembled WGS sequence"/>
</dbReference>
<dbReference type="EMBL" id="OCMF01000002">
    <property type="protein sequence ID" value="SOC80382.1"/>
    <property type="molecule type" value="Genomic_DNA"/>
</dbReference>
<name>A0A285X4Z0_9FLAO</name>
<keyword evidence="3" id="KW-1185">Reference proteome</keyword>
<protein>
    <recommendedName>
        <fullName evidence="4">Lipoprotein</fullName>
    </recommendedName>
</protein>